<evidence type="ECO:0000313" key="5">
    <source>
        <dbReference type="EMBL" id="MBL1078383.1"/>
    </source>
</evidence>
<evidence type="ECO:0000256" key="1">
    <source>
        <dbReference type="ARBA" id="ARBA00022729"/>
    </source>
</evidence>
<dbReference type="InterPro" id="IPR058644">
    <property type="entry name" value="Mtb12-like_C"/>
</dbReference>
<dbReference type="EMBL" id="JAERRJ010000012">
    <property type="protein sequence ID" value="MBL1078383.1"/>
    <property type="molecule type" value="Genomic_DNA"/>
</dbReference>
<feature type="domain" description="Low molecular weight antigen MTB12-like C-terminal" evidence="4">
    <location>
        <begin position="401"/>
        <end position="507"/>
    </location>
</feature>
<dbReference type="InterPro" id="IPR001466">
    <property type="entry name" value="Beta-lactam-related"/>
</dbReference>
<dbReference type="Pfam" id="PF00144">
    <property type="entry name" value="Beta-lactamase"/>
    <property type="match status" value="1"/>
</dbReference>
<accession>A0ABS1MGP0</accession>
<comment type="caution">
    <text evidence="5">The sequence shown here is derived from an EMBL/GenBank/DDBJ whole genome shotgun (WGS) entry which is preliminary data.</text>
</comment>
<evidence type="ECO:0000256" key="2">
    <source>
        <dbReference type="ARBA" id="ARBA00093774"/>
    </source>
</evidence>
<evidence type="ECO:0000313" key="6">
    <source>
        <dbReference type="Proteomes" id="UP000602198"/>
    </source>
</evidence>
<dbReference type="InterPro" id="IPR012338">
    <property type="entry name" value="Beta-lactam/transpept-like"/>
</dbReference>
<evidence type="ECO:0000259" key="4">
    <source>
        <dbReference type="Pfam" id="PF26580"/>
    </source>
</evidence>
<dbReference type="PANTHER" id="PTHR46825:SF7">
    <property type="entry name" value="D-ALANYL-D-ALANINE CARBOXYPEPTIDASE"/>
    <property type="match status" value="1"/>
</dbReference>
<dbReference type="Proteomes" id="UP000602198">
    <property type="component" value="Unassembled WGS sequence"/>
</dbReference>
<dbReference type="PANTHER" id="PTHR46825">
    <property type="entry name" value="D-ALANYL-D-ALANINE-CARBOXYPEPTIDASE/ENDOPEPTIDASE AMPH"/>
    <property type="match status" value="1"/>
</dbReference>
<evidence type="ECO:0000259" key="3">
    <source>
        <dbReference type="Pfam" id="PF00144"/>
    </source>
</evidence>
<name>A0ABS1MGP0_9NOCA</name>
<sequence length="513" mass="54254">MSGNNGIGMRALRLWAAVATAALLLVTGCGSTDRLPPKAFPPDVIATIDRIMQTGIDAGLIPGAAVSIIDPERGTFSRAYGFADVETGRRADVRDRYRVGSITKTFTAAAVLRLADEGKLSLDDHLSRYVDGIPNGDTITLRDLLGMRGGVYPYNRNPEFAPQVLAGEAAAQWTVEDSLRILRTHPDKATPPDTATEYSNSEYVLLGVVLEKVTGRPVRDVINGLAGDYGLTGTVYPGDANVPAPESHGYAYDGTVRRDVTQRTSPGVWGAAGMLTSTVTDLADYASQLGEGRLLRPETQRARTTFTTGMADGAPLEYGLGLMRAATWIGHTGGVLGYTAITMYHPDRKISVAVTVNQYTPALQTLLFLGAPSLWMNLAVALYPDTVPDIVNPVPPTAPAIPTPAELTGLIGTALDPAIPASDKGLRVEGDDADPELITKLARIYADASTTVTVDKVTDRGSGSLFATTTMTLPSGAVPMLIAFVPQDGAWRFTKDWVCMQVTGTGGSSPACA</sequence>
<dbReference type="InterPro" id="IPR050491">
    <property type="entry name" value="AmpC-like"/>
</dbReference>
<comment type="similarity">
    <text evidence="2">Belongs to the MTB12 family.</text>
</comment>
<keyword evidence="1" id="KW-0732">Signal</keyword>
<dbReference type="Gene3D" id="3.40.710.10">
    <property type="entry name" value="DD-peptidase/beta-lactamase superfamily"/>
    <property type="match status" value="1"/>
</dbReference>
<dbReference type="SUPFAM" id="SSF56601">
    <property type="entry name" value="beta-lactamase/transpeptidase-like"/>
    <property type="match status" value="1"/>
</dbReference>
<organism evidence="5 6">
    <name type="scientific">Nocardia acididurans</name>
    <dbReference type="NCBI Taxonomy" id="2802282"/>
    <lineage>
        <taxon>Bacteria</taxon>
        <taxon>Bacillati</taxon>
        <taxon>Actinomycetota</taxon>
        <taxon>Actinomycetes</taxon>
        <taxon>Mycobacteriales</taxon>
        <taxon>Nocardiaceae</taxon>
        <taxon>Nocardia</taxon>
    </lineage>
</organism>
<reference evidence="5 6" key="1">
    <citation type="submission" date="2021-01" db="EMBL/GenBank/DDBJ databases">
        <title>WGS of actinomycetes isolated from Thailand.</title>
        <authorList>
            <person name="Thawai C."/>
        </authorList>
    </citation>
    <scope>NUCLEOTIDE SEQUENCE [LARGE SCALE GENOMIC DNA]</scope>
    <source>
        <strain evidence="5 6">LPG 2</strain>
    </source>
</reference>
<proteinExistence type="inferred from homology"/>
<keyword evidence="6" id="KW-1185">Reference proteome</keyword>
<feature type="domain" description="Beta-lactamase-related" evidence="3">
    <location>
        <begin position="48"/>
        <end position="361"/>
    </location>
</feature>
<gene>
    <name evidence="5" type="ORF">JK358_28655</name>
</gene>
<dbReference type="Pfam" id="PF26580">
    <property type="entry name" value="Mtb12_C"/>
    <property type="match status" value="1"/>
</dbReference>
<protein>
    <submittedName>
        <fullName evidence="5">Beta-lactamase family protein</fullName>
    </submittedName>
</protein>
<dbReference type="RefSeq" id="WP_201953676.1">
    <property type="nucleotide sequence ID" value="NZ_JAERRJ010000012.1"/>
</dbReference>